<reference evidence="2" key="1">
    <citation type="submission" date="2022-11" db="UniProtKB">
        <authorList>
            <consortium name="WormBaseParasite"/>
        </authorList>
    </citation>
    <scope>IDENTIFICATION</scope>
</reference>
<accession>A0A915JZM6</accession>
<dbReference type="Proteomes" id="UP000887565">
    <property type="component" value="Unplaced"/>
</dbReference>
<dbReference type="AlphaFoldDB" id="A0A915JZM6"/>
<protein>
    <submittedName>
        <fullName evidence="2">Uncharacterized protein</fullName>
    </submittedName>
</protein>
<evidence type="ECO:0000313" key="2">
    <source>
        <dbReference type="WBParaSite" id="nRc.2.0.1.t31961-RA"/>
    </source>
</evidence>
<keyword evidence="1" id="KW-1185">Reference proteome</keyword>
<sequence length="69" mass="7720">MNIYLLSKIDPILKYCLASKATAKCQKYVNFQTLAYFSVGSSDVVENRSNELVGERLSGKRRDDDDAAV</sequence>
<name>A0A915JZM6_ROMCU</name>
<evidence type="ECO:0000313" key="1">
    <source>
        <dbReference type="Proteomes" id="UP000887565"/>
    </source>
</evidence>
<organism evidence="1 2">
    <name type="scientific">Romanomermis culicivorax</name>
    <name type="common">Nematode worm</name>
    <dbReference type="NCBI Taxonomy" id="13658"/>
    <lineage>
        <taxon>Eukaryota</taxon>
        <taxon>Metazoa</taxon>
        <taxon>Ecdysozoa</taxon>
        <taxon>Nematoda</taxon>
        <taxon>Enoplea</taxon>
        <taxon>Dorylaimia</taxon>
        <taxon>Mermithida</taxon>
        <taxon>Mermithoidea</taxon>
        <taxon>Mermithidae</taxon>
        <taxon>Romanomermis</taxon>
    </lineage>
</organism>
<proteinExistence type="predicted"/>
<dbReference type="WBParaSite" id="nRc.2.0.1.t31961-RA">
    <property type="protein sequence ID" value="nRc.2.0.1.t31961-RA"/>
    <property type="gene ID" value="nRc.2.0.1.g31961"/>
</dbReference>